<dbReference type="EC" id="1.-.-.-" evidence="6"/>
<dbReference type="Gene3D" id="3.30.360.10">
    <property type="entry name" value="Dihydrodipicolinate Reductase, domain 2"/>
    <property type="match status" value="1"/>
</dbReference>
<gene>
    <name evidence="6" type="ORF">SOCEGT47_082710</name>
</gene>
<dbReference type="EMBL" id="CP012670">
    <property type="protein sequence ID" value="AUX27673.1"/>
    <property type="molecule type" value="Genomic_DNA"/>
</dbReference>
<feature type="transmembrane region" description="Helical" evidence="3">
    <location>
        <begin position="6"/>
        <end position="25"/>
    </location>
</feature>
<dbReference type="InterPro" id="IPR004104">
    <property type="entry name" value="Gfo/Idh/MocA-like_OxRdtase_C"/>
</dbReference>
<keyword evidence="3" id="KW-0812">Transmembrane</keyword>
<dbReference type="PANTHER" id="PTHR43708">
    <property type="entry name" value="CONSERVED EXPRESSED OXIDOREDUCTASE (EUROFUNG)"/>
    <property type="match status" value="1"/>
</dbReference>
<dbReference type="SUPFAM" id="SSF51735">
    <property type="entry name" value="NAD(P)-binding Rossmann-fold domains"/>
    <property type="match status" value="1"/>
</dbReference>
<keyword evidence="3" id="KW-0472">Membrane</keyword>
<dbReference type="InterPro" id="IPR000683">
    <property type="entry name" value="Gfo/Idh/MocA-like_OxRdtase_N"/>
</dbReference>
<accession>A0A4P2QER1</accession>
<organism evidence="6 7">
    <name type="scientific">Sorangium cellulosum</name>
    <name type="common">Polyangium cellulosum</name>
    <dbReference type="NCBI Taxonomy" id="56"/>
    <lineage>
        <taxon>Bacteria</taxon>
        <taxon>Pseudomonadati</taxon>
        <taxon>Myxococcota</taxon>
        <taxon>Polyangia</taxon>
        <taxon>Polyangiales</taxon>
        <taxon>Polyangiaceae</taxon>
        <taxon>Sorangium</taxon>
    </lineage>
</organism>
<feature type="domain" description="Gfo/Idh/MocA-like oxidoreductase C-terminal" evidence="5">
    <location>
        <begin position="136"/>
        <end position="345"/>
    </location>
</feature>
<keyword evidence="3" id="KW-1133">Transmembrane helix</keyword>
<evidence type="ECO:0000256" key="3">
    <source>
        <dbReference type="SAM" id="Phobius"/>
    </source>
</evidence>
<dbReference type="InterPro" id="IPR051317">
    <property type="entry name" value="Gfo/Idh/MocA_oxidoreduct"/>
</dbReference>
<evidence type="ECO:0000313" key="7">
    <source>
        <dbReference type="Proteomes" id="UP000295781"/>
    </source>
</evidence>
<evidence type="ECO:0000256" key="2">
    <source>
        <dbReference type="ARBA" id="ARBA00023002"/>
    </source>
</evidence>
<dbReference type="GO" id="GO:0000166">
    <property type="term" value="F:nucleotide binding"/>
    <property type="evidence" value="ECO:0007669"/>
    <property type="project" value="InterPro"/>
</dbReference>
<name>A0A4P2QER1_SORCE</name>
<dbReference type="InterPro" id="IPR036291">
    <property type="entry name" value="NAD(P)-bd_dom_sf"/>
</dbReference>
<evidence type="ECO:0000259" key="4">
    <source>
        <dbReference type="Pfam" id="PF01408"/>
    </source>
</evidence>
<dbReference type="GO" id="GO:0016491">
    <property type="term" value="F:oxidoreductase activity"/>
    <property type="evidence" value="ECO:0007669"/>
    <property type="project" value="UniProtKB-KW"/>
</dbReference>
<dbReference type="AlphaFoldDB" id="A0A4P2QER1"/>
<dbReference type="Gene3D" id="3.40.50.720">
    <property type="entry name" value="NAD(P)-binding Rossmann-like Domain"/>
    <property type="match status" value="1"/>
</dbReference>
<evidence type="ECO:0000259" key="5">
    <source>
        <dbReference type="Pfam" id="PF02894"/>
    </source>
</evidence>
<proteinExistence type="inferred from homology"/>
<protein>
    <submittedName>
        <fullName evidence="6">Oxidoreductase</fullName>
        <ecNumber evidence="6">1.-.-.-</ecNumber>
    </submittedName>
</protein>
<dbReference type="Pfam" id="PF01408">
    <property type="entry name" value="GFO_IDH_MocA"/>
    <property type="match status" value="1"/>
</dbReference>
<reference evidence="6 7" key="1">
    <citation type="submission" date="2015-09" db="EMBL/GenBank/DDBJ databases">
        <title>Sorangium comparison.</title>
        <authorList>
            <person name="Zaburannyi N."/>
            <person name="Bunk B."/>
            <person name="Overmann J."/>
            <person name="Mueller R."/>
        </authorList>
    </citation>
    <scope>NUCLEOTIDE SEQUENCE [LARGE SCALE GENOMIC DNA]</scope>
    <source>
        <strain evidence="6 7">So ceGT47</strain>
    </source>
</reference>
<dbReference type="PANTHER" id="PTHR43708:SF5">
    <property type="entry name" value="CONSERVED EXPRESSED OXIDOREDUCTASE (EUROFUNG)-RELATED"/>
    <property type="match status" value="1"/>
</dbReference>
<dbReference type="Pfam" id="PF02894">
    <property type="entry name" value="GFO_IDH_MocA_C"/>
    <property type="match status" value="1"/>
</dbReference>
<evidence type="ECO:0000256" key="1">
    <source>
        <dbReference type="ARBA" id="ARBA00010928"/>
    </source>
</evidence>
<keyword evidence="2 6" id="KW-0560">Oxidoreductase</keyword>
<feature type="domain" description="Gfo/Idh/MocA-like oxidoreductase N-terminal" evidence="4">
    <location>
        <begin position="8"/>
        <end position="121"/>
    </location>
</feature>
<evidence type="ECO:0000313" key="6">
    <source>
        <dbReference type="EMBL" id="AUX27673.1"/>
    </source>
</evidence>
<dbReference type="NCBIfam" id="NF008607">
    <property type="entry name" value="PRK11579.1"/>
    <property type="match status" value="1"/>
</dbReference>
<dbReference type="Proteomes" id="UP000295781">
    <property type="component" value="Chromosome"/>
</dbReference>
<comment type="similarity">
    <text evidence="1">Belongs to the Gfo/Idh/MocA family.</text>
</comment>
<sequence length="346" mass="37634">MMSPRVYVGLIGYGLAGAVFHAPLIRSVPRLRLAAIATRREGQVMTDHSGVAVHPTPEVLIAEPGIDLVVIATPNETHFPLARAALEAGKHVVVDKPFTITSAEADELIALAARRGRLLSVFQNRRWDADFRTVRHCIEQGLLGEVASYEAHFDRFRPAIKQGWREQESPGSGILYDLGAHLIDQALLLFGPPRAVTADLLAQRPGARAVDYFHLTLDHGRRRVILRSSTLAREPGPRFAVHGAGGSFLKYGIDGQEEALKAGKRPGAPAWGQEDPRWHGTLLTADGERRVIESLPGAYEAYYEGIAAAILDGGPPPVRAEEARDVIRVIEAAMKSSAERRTIALG</sequence>